<organism evidence="4 5">
    <name type="scientific">Streptodolium elevatio</name>
    <dbReference type="NCBI Taxonomy" id="3157996"/>
    <lineage>
        <taxon>Bacteria</taxon>
        <taxon>Bacillati</taxon>
        <taxon>Actinomycetota</taxon>
        <taxon>Actinomycetes</taxon>
        <taxon>Kitasatosporales</taxon>
        <taxon>Streptomycetaceae</taxon>
        <taxon>Streptodolium</taxon>
    </lineage>
</organism>
<evidence type="ECO:0000313" key="5">
    <source>
        <dbReference type="Proteomes" id="UP001551482"/>
    </source>
</evidence>
<feature type="chain" id="PRO_5047340444" evidence="2">
    <location>
        <begin position="26"/>
        <end position="397"/>
    </location>
</feature>
<evidence type="ECO:0000313" key="4">
    <source>
        <dbReference type="EMBL" id="MEU8133018.1"/>
    </source>
</evidence>
<keyword evidence="5" id="KW-1185">Reference proteome</keyword>
<reference evidence="4 5" key="1">
    <citation type="submission" date="2024-06" db="EMBL/GenBank/DDBJ databases">
        <title>The Natural Products Discovery Center: Release of the First 8490 Sequenced Strains for Exploring Actinobacteria Biosynthetic Diversity.</title>
        <authorList>
            <person name="Kalkreuter E."/>
            <person name="Kautsar S.A."/>
            <person name="Yang D."/>
            <person name="Bader C.D."/>
            <person name="Teijaro C.N."/>
            <person name="Fluegel L."/>
            <person name="Davis C.M."/>
            <person name="Simpson J.R."/>
            <person name="Lauterbach L."/>
            <person name="Steele A.D."/>
            <person name="Gui C."/>
            <person name="Meng S."/>
            <person name="Li G."/>
            <person name="Viehrig K."/>
            <person name="Ye F."/>
            <person name="Su P."/>
            <person name="Kiefer A.F."/>
            <person name="Nichols A."/>
            <person name="Cepeda A.J."/>
            <person name="Yan W."/>
            <person name="Fan B."/>
            <person name="Jiang Y."/>
            <person name="Adhikari A."/>
            <person name="Zheng C.-J."/>
            <person name="Schuster L."/>
            <person name="Cowan T.M."/>
            <person name="Smanski M.J."/>
            <person name="Chevrette M.G."/>
            <person name="De Carvalho L.P.S."/>
            <person name="Shen B."/>
        </authorList>
    </citation>
    <scope>NUCLEOTIDE SEQUENCE [LARGE SCALE GENOMIC DNA]</scope>
    <source>
        <strain evidence="4 5">NPDC048946</strain>
    </source>
</reference>
<evidence type="ECO:0000256" key="2">
    <source>
        <dbReference type="SAM" id="SignalP"/>
    </source>
</evidence>
<dbReference type="InterPro" id="IPR011042">
    <property type="entry name" value="6-blade_b-propeller_TolB-like"/>
</dbReference>
<name>A0ABV3DB87_9ACTN</name>
<protein>
    <submittedName>
        <fullName evidence="4">PQQ-dependent sugar dehydrogenase</fullName>
    </submittedName>
</protein>
<dbReference type="InterPro" id="IPR011041">
    <property type="entry name" value="Quinoprot_gluc/sorb_DH_b-prop"/>
</dbReference>
<dbReference type="SUPFAM" id="SSF50952">
    <property type="entry name" value="Soluble quinoprotein glucose dehydrogenase"/>
    <property type="match status" value="1"/>
</dbReference>
<dbReference type="EMBL" id="JBEZFP010000010">
    <property type="protein sequence ID" value="MEU8133018.1"/>
    <property type="molecule type" value="Genomic_DNA"/>
</dbReference>
<dbReference type="RefSeq" id="WP_358349809.1">
    <property type="nucleotide sequence ID" value="NZ_JBEZFP010000010.1"/>
</dbReference>
<gene>
    <name evidence="4" type="ORF">AB0C36_05870</name>
</gene>
<comment type="caution">
    <text evidence="4">The sequence shown here is derived from an EMBL/GenBank/DDBJ whole genome shotgun (WGS) entry which is preliminary data.</text>
</comment>
<accession>A0ABV3DB87</accession>
<evidence type="ECO:0000256" key="1">
    <source>
        <dbReference type="SAM" id="MobiDB-lite"/>
    </source>
</evidence>
<feature type="region of interest" description="Disordered" evidence="1">
    <location>
        <begin position="108"/>
        <end position="130"/>
    </location>
</feature>
<dbReference type="Gene3D" id="2.120.10.30">
    <property type="entry name" value="TolB, C-terminal domain"/>
    <property type="match status" value="1"/>
</dbReference>
<dbReference type="PANTHER" id="PTHR19328">
    <property type="entry name" value="HEDGEHOG-INTERACTING PROTEIN"/>
    <property type="match status" value="1"/>
</dbReference>
<dbReference type="PROSITE" id="PS51257">
    <property type="entry name" value="PROKAR_LIPOPROTEIN"/>
    <property type="match status" value="1"/>
</dbReference>
<dbReference type="Pfam" id="PF07995">
    <property type="entry name" value="GSDH"/>
    <property type="match status" value="1"/>
</dbReference>
<evidence type="ECO:0000259" key="3">
    <source>
        <dbReference type="Pfam" id="PF07995"/>
    </source>
</evidence>
<dbReference type="InterPro" id="IPR012938">
    <property type="entry name" value="Glc/Sorbosone_DH"/>
</dbReference>
<dbReference type="Proteomes" id="UP001551482">
    <property type="component" value="Unassembled WGS sequence"/>
</dbReference>
<feature type="region of interest" description="Disordered" evidence="1">
    <location>
        <begin position="29"/>
        <end position="73"/>
    </location>
</feature>
<proteinExistence type="predicted"/>
<dbReference type="PANTHER" id="PTHR19328:SF13">
    <property type="entry name" value="HIPL1 PROTEIN"/>
    <property type="match status" value="1"/>
</dbReference>
<keyword evidence="2" id="KW-0732">Signal</keyword>
<feature type="domain" description="Glucose/Sorbosone dehydrogenase" evidence="3">
    <location>
        <begin position="86"/>
        <end position="381"/>
    </location>
</feature>
<feature type="signal peptide" evidence="2">
    <location>
        <begin position="1"/>
        <end position="25"/>
    </location>
</feature>
<sequence>MVPGKRTRRGSAARLAAAAAAVVLAASACSDDGGDDDPGKAAAQTPVSSGAVPPGAPGTSGVPGAPGPTASGVPKAAVTGDVVTGLDSPWGVAPLPDGDVLVASRDDGTVSRFRPGTPGLTEVGKVPGSQHSGEGGLLGLALSPDFARDGWVYVYTTTGDDNRILRMKYARETGLTSPEVLFTGIPSGGRHNGGRIAFGPDGMLYAGTGEAGDEPLSQDRDSLGGKILRLTPEGKPAPGNPFPGSPVYSLGHRNVQGLAWDSAGRLWAAEFGQNEWDEVNLITPGSNYGWPVVEGIAKDPKYVDPLVQWSTGEASPSGIAIVDDVVYVAALRGERLWQVPIQGDRLGEPTALFEGKYGRLRTVLPAPGGGLWVATNNTDGRGDARAGDDRILQVSLT</sequence>